<accession>A0A2J6N2U0</accession>
<dbReference type="UniPathway" id="UPA00241"/>
<evidence type="ECO:0000256" key="7">
    <source>
        <dbReference type="ARBA" id="ARBA00032024"/>
    </source>
</evidence>
<evidence type="ECO:0000313" key="17">
    <source>
        <dbReference type="Proteomes" id="UP000237153"/>
    </source>
</evidence>
<dbReference type="FunFam" id="1.10.1040.10:FF:000017">
    <property type="entry name" value="2-dehydropantoate 2-reductase"/>
    <property type="match status" value="1"/>
</dbReference>
<name>A0A2J6N2U0_9CREN</name>
<dbReference type="InterPro" id="IPR013752">
    <property type="entry name" value="KPA_reductase"/>
</dbReference>
<dbReference type="Proteomes" id="UP000237153">
    <property type="component" value="Unassembled WGS sequence"/>
</dbReference>
<evidence type="ECO:0000256" key="1">
    <source>
        <dbReference type="ARBA" id="ARBA00004724"/>
    </source>
</evidence>
<dbReference type="Gene3D" id="1.10.1040.10">
    <property type="entry name" value="N-(1-d-carboxylethyl)-l-norvaline Dehydrogenase, domain 2"/>
    <property type="match status" value="1"/>
</dbReference>
<evidence type="ECO:0000256" key="9">
    <source>
        <dbReference type="ARBA" id="ARBA00048196"/>
    </source>
</evidence>
<dbReference type="EC" id="1.1.1.169" evidence="3 11"/>
<evidence type="ECO:0000313" key="14">
    <source>
        <dbReference type="EMBL" id="HEW63974.1"/>
    </source>
</evidence>
<evidence type="ECO:0000256" key="6">
    <source>
        <dbReference type="ARBA" id="ARBA00023002"/>
    </source>
</evidence>
<evidence type="ECO:0000259" key="12">
    <source>
        <dbReference type="Pfam" id="PF02558"/>
    </source>
</evidence>
<dbReference type="GO" id="GO:0015937">
    <property type="term" value="P:coenzyme A biosynthetic process"/>
    <property type="evidence" value="ECO:0007669"/>
    <property type="project" value="UniProtKB-UniPathway"/>
</dbReference>
<evidence type="ECO:0000313" key="16">
    <source>
        <dbReference type="EMBL" id="PMB75640.1"/>
    </source>
</evidence>
<dbReference type="GO" id="GO:0008677">
    <property type="term" value="F:2-dehydropantoate 2-reductase activity"/>
    <property type="evidence" value="ECO:0007669"/>
    <property type="project" value="UniProtKB-EC"/>
</dbReference>
<feature type="domain" description="Ketopantoate reductase C-terminal" evidence="13">
    <location>
        <begin position="170"/>
        <end position="293"/>
    </location>
</feature>
<comment type="similarity">
    <text evidence="2 11">Belongs to the ketopantoate reductase family.</text>
</comment>
<dbReference type="Pfam" id="PF08546">
    <property type="entry name" value="ApbA_C"/>
    <property type="match status" value="1"/>
</dbReference>
<dbReference type="EMBL" id="DSFH01000043">
    <property type="protein sequence ID" value="HEW63974.1"/>
    <property type="molecule type" value="Genomic_DNA"/>
</dbReference>
<reference evidence="16 17" key="1">
    <citation type="submission" date="2018-01" db="EMBL/GenBank/DDBJ databases">
        <title>Metagenomic assembled genomes from two thermal pools in the Uzon Caldera, Kamchatka, Russia.</title>
        <authorList>
            <person name="Wilkins L."/>
            <person name="Ettinger C."/>
        </authorList>
    </citation>
    <scope>NUCLEOTIDE SEQUENCE [LARGE SCALE GENOMIC DNA]</scope>
    <source>
        <strain evidence="16">ZAV-06</strain>
    </source>
</reference>
<dbReference type="EMBL" id="JADEZV010000003">
    <property type="protein sequence ID" value="MBE9391417.1"/>
    <property type="molecule type" value="Genomic_DNA"/>
</dbReference>
<gene>
    <name evidence="16" type="ORF">C0188_02275</name>
    <name evidence="14" type="ORF">ENO39_02820</name>
    <name evidence="15" type="ORF">IOK49_04940</name>
</gene>
<dbReference type="InterPro" id="IPR013332">
    <property type="entry name" value="KPR_N"/>
</dbReference>
<dbReference type="Pfam" id="PF02558">
    <property type="entry name" value="ApbA"/>
    <property type="match status" value="1"/>
</dbReference>
<evidence type="ECO:0000256" key="2">
    <source>
        <dbReference type="ARBA" id="ARBA00007870"/>
    </source>
</evidence>
<reference evidence="14" key="2">
    <citation type="journal article" date="2020" name="mSystems">
        <title>Genome- and Community-Level Interaction Insights into Carbon Utilization and Element Cycling Functions of Hydrothermarchaeota in Hydrothermal Sediment.</title>
        <authorList>
            <person name="Zhou Z."/>
            <person name="Liu Y."/>
            <person name="Xu W."/>
            <person name="Pan J."/>
            <person name="Luo Z.H."/>
            <person name="Li M."/>
        </authorList>
    </citation>
    <scope>NUCLEOTIDE SEQUENCE [LARGE SCALE GENOMIC DNA]</scope>
    <source>
        <strain evidence="14">SpSt-1261</strain>
    </source>
</reference>
<dbReference type="InterPro" id="IPR008927">
    <property type="entry name" value="6-PGluconate_DH-like_C_sf"/>
</dbReference>
<dbReference type="Gene3D" id="3.40.50.720">
    <property type="entry name" value="NAD(P)-binding Rossmann-like Domain"/>
    <property type="match status" value="1"/>
</dbReference>
<dbReference type="InterPro" id="IPR003710">
    <property type="entry name" value="ApbA"/>
</dbReference>
<dbReference type="GO" id="GO:0050661">
    <property type="term" value="F:NADP binding"/>
    <property type="evidence" value="ECO:0007669"/>
    <property type="project" value="TreeGrafter"/>
</dbReference>
<dbReference type="SUPFAM" id="SSF51735">
    <property type="entry name" value="NAD(P)-binding Rossmann-fold domains"/>
    <property type="match status" value="1"/>
</dbReference>
<dbReference type="InterPro" id="IPR013328">
    <property type="entry name" value="6PGD_dom2"/>
</dbReference>
<dbReference type="SUPFAM" id="SSF48179">
    <property type="entry name" value="6-phosphogluconate dehydrogenase C-terminal domain-like"/>
    <property type="match status" value="1"/>
</dbReference>
<keyword evidence="11" id="KW-0173">Coenzyme A biosynthesis</keyword>
<organism evidence="16 17">
    <name type="scientific">Fervidicoccus fontis</name>
    <dbReference type="NCBI Taxonomy" id="683846"/>
    <lineage>
        <taxon>Archaea</taxon>
        <taxon>Thermoproteota</taxon>
        <taxon>Thermoprotei</taxon>
        <taxon>Fervidicoccales</taxon>
        <taxon>Fervidicoccaceae</taxon>
        <taxon>Fervidicoccus</taxon>
    </lineage>
</organism>
<dbReference type="PANTHER" id="PTHR43765:SF2">
    <property type="entry name" value="2-DEHYDROPANTOATE 2-REDUCTASE"/>
    <property type="match status" value="1"/>
</dbReference>
<sequence>MHEHEYCIIGAGNIGILLSYFLRNEDVAIIKKNNSEITYVRLLNGEKSWEQRFVSFEIENKFFCRKALIATKAYNVEEVVSKIKGKAENVFSFQNGLGIIEILVNNFGVKNSFGSSITYGVSSCGKYCTEIKGLGEIIVGQLGKKYDENVLSEFSYAIKKGGGNIEVVDDIMPYLWLKAIINSAINPITALLGSKNKAVIENDFAQSLALKTIKEGEKVASALGIKLPSDPEKMLFEIATKTGENYSSMLQDIKNKKRTEIDYINGYIALQGEKLSLNVETNKTLYLMVKALEKELFIT</sequence>
<comment type="catalytic activity">
    <reaction evidence="9">
        <text>(R)-pantoate + NAD(+) = 2-dehydropantoate + NADH + H(+)</text>
        <dbReference type="Rhea" id="RHEA:61292"/>
        <dbReference type="ChEBI" id="CHEBI:11561"/>
        <dbReference type="ChEBI" id="CHEBI:15378"/>
        <dbReference type="ChEBI" id="CHEBI:15980"/>
        <dbReference type="ChEBI" id="CHEBI:57540"/>
        <dbReference type="ChEBI" id="CHEBI:57945"/>
    </reaction>
    <physiologicalReaction direction="right-to-left" evidence="9">
        <dbReference type="Rhea" id="RHEA:61294"/>
    </physiologicalReaction>
</comment>
<dbReference type="Proteomes" id="UP000886076">
    <property type="component" value="Unassembled WGS sequence"/>
</dbReference>
<evidence type="ECO:0000256" key="5">
    <source>
        <dbReference type="ARBA" id="ARBA00022857"/>
    </source>
</evidence>
<proteinExistence type="inferred from homology"/>
<comment type="caution">
    <text evidence="16">The sequence shown here is derived from an EMBL/GenBank/DDBJ whole genome shotgun (WGS) entry which is preliminary data.</text>
</comment>
<evidence type="ECO:0000256" key="11">
    <source>
        <dbReference type="RuleBase" id="RU362068"/>
    </source>
</evidence>
<dbReference type="Proteomes" id="UP000652307">
    <property type="component" value="Unassembled WGS sequence"/>
</dbReference>
<keyword evidence="5 11" id="KW-0521">NADP</keyword>
<comment type="catalytic activity">
    <reaction evidence="8">
        <text>(R)-pantoate + NADP(+) = 2-dehydropantoate + NADPH + H(+)</text>
        <dbReference type="Rhea" id="RHEA:16233"/>
        <dbReference type="ChEBI" id="CHEBI:11561"/>
        <dbReference type="ChEBI" id="CHEBI:15378"/>
        <dbReference type="ChEBI" id="CHEBI:15980"/>
        <dbReference type="ChEBI" id="CHEBI:57783"/>
        <dbReference type="ChEBI" id="CHEBI:58349"/>
        <dbReference type="EC" id="1.1.1.169"/>
    </reaction>
    <physiologicalReaction direction="right-to-left" evidence="8">
        <dbReference type="Rhea" id="RHEA:16235"/>
    </physiologicalReaction>
</comment>
<evidence type="ECO:0000256" key="8">
    <source>
        <dbReference type="ARBA" id="ARBA00047506"/>
    </source>
</evidence>
<keyword evidence="6 11" id="KW-0560">Oxidoreductase</keyword>
<dbReference type="PANTHER" id="PTHR43765">
    <property type="entry name" value="2-DEHYDROPANTOATE 2-REDUCTASE-RELATED"/>
    <property type="match status" value="1"/>
</dbReference>
<evidence type="ECO:0000256" key="4">
    <source>
        <dbReference type="ARBA" id="ARBA00019465"/>
    </source>
</evidence>
<dbReference type="RefSeq" id="WP_193803822.1">
    <property type="nucleotide sequence ID" value="NZ_DSFH01000043.1"/>
</dbReference>
<comment type="function">
    <text evidence="10">Catalyzes the NAD(P)H-dependent reduction of ketopantoate into pantoic acid.</text>
</comment>
<comment type="pathway">
    <text evidence="1 11">Cofactor biosynthesis; coenzyme A biosynthesis.</text>
</comment>
<evidence type="ECO:0000256" key="3">
    <source>
        <dbReference type="ARBA" id="ARBA00013014"/>
    </source>
</evidence>
<protein>
    <recommendedName>
        <fullName evidence="4 11">2-dehydropantoate 2-reductase</fullName>
        <ecNumber evidence="3 11">1.1.1.169</ecNumber>
    </recommendedName>
    <alternativeName>
        <fullName evidence="7 11">Ketopantoate reductase</fullName>
    </alternativeName>
</protein>
<dbReference type="AlphaFoldDB" id="A0A2J6N2U0"/>
<feature type="domain" description="Ketopantoate reductase N-terminal" evidence="12">
    <location>
        <begin position="6"/>
        <end position="142"/>
    </location>
</feature>
<dbReference type="NCBIfam" id="TIGR00745">
    <property type="entry name" value="apbA_panE"/>
    <property type="match status" value="1"/>
</dbReference>
<dbReference type="GO" id="GO:0005737">
    <property type="term" value="C:cytoplasm"/>
    <property type="evidence" value="ECO:0007669"/>
    <property type="project" value="TreeGrafter"/>
</dbReference>
<dbReference type="InterPro" id="IPR036291">
    <property type="entry name" value="NAD(P)-bd_dom_sf"/>
</dbReference>
<dbReference type="GO" id="GO:0015940">
    <property type="term" value="P:pantothenate biosynthetic process"/>
    <property type="evidence" value="ECO:0007669"/>
    <property type="project" value="InterPro"/>
</dbReference>
<dbReference type="EMBL" id="PNIM01000009">
    <property type="protein sequence ID" value="PMB75640.1"/>
    <property type="molecule type" value="Genomic_DNA"/>
</dbReference>
<reference evidence="15" key="3">
    <citation type="submission" date="2020-10" db="EMBL/GenBank/DDBJ databases">
        <title>Fervidococcus fontis strain 3639Fd - the first crenarchaeon capable of growth on lipids.</title>
        <authorList>
            <person name="Kochetkova T.V."/>
            <person name="Elcheninov A.G."/>
            <person name="Toschakov S.V."/>
            <person name="Kublanov I.V."/>
        </authorList>
    </citation>
    <scope>NUCLEOTIDE SEQUENCE</scope>
    <source>
        <strain evidence="15">3639Fd</strain>
    </source>
</reference>
<dbReference type="InterPro" id="IPR050838">
    <property type="entry name" value="Ketopantoate_reductase"/>
</dbReference>
<evidence type="ECO:0000313" key="15">
    <source>
        <dbReference type="EMBL" id="MBE9391417.1"/>
    </source>
</evidence>
<evidence type="ECO:0000259" key="13">
    <source>
        <dbReference type="Pfam" id="PF08546"/>
    </source>
</evidence>
<comment type="function">
    <text evidence="11">Catalyzes the NADPH-dependent reduction of ketopantoate into pantoic acid.</text>
</comment>
<evidence type="ECO:0000256" key="10">
    <source>
        <dbReference type="ARBA" id="ARBA00056765"/>
    </source>
</evidence>